<evidence type="ECO:0000313" key="2">
    <source>
        <dbReference type="EMBL" id="KAK9998423.1"/>
    </source>
</evidence>
<sequence>MFECYQLARLGKPHHKEPVDTRWIPPDFLWYKINTDVAVFFVSKFVGIGVVVRDHEGSVLAALSKCMPLPLGPLELLGRPCLEAEAKAMHEAVSFTKGIGLQDVIFETDSTIILDALNDISTALASIDNVIQGTHHSLQAFRRTQIRHVK</sequence>
<dbReference type="PANTHER" id="PTHR47074">
    <property type="entry name" value="BNAC02G40300D PROTEIN"/>
    <property type="match status" value="1"/>
</dbReference>
<keyword evidence="3" id="KW-1185">Reference proteome</keyword>
<dbReference type="InterPro" id="IPR036397">
    <property type="entry name" value="RNaseH_sf"/>
</dbReference>
<dbReference type="Gene3D" id="3.30.420.10">
    <property type="entry name" value="Ribonuclease H-like superfamily/Ribonuclease H"/>
    <property type="match status" value="1"/>
</dbReference>
<dbReference type="InterPro" id="IPR002156">
    <property type="entry name" value="RNaseH_domain"/>
</dbReference>
<feature type="domain" description="RNase H type-1" evidence="1">
    <location>
        <begin position="34"/>
        <end position="149"/>
    </location>
</feature>
<protein>
    <recommendedName>
        <fullName evidence="1">RNase H type-1 domain-containing protein</fullName>
    </recommendedName>
</protein>
<evidence type="ECO:0000313" key="3">
    <source>
        <dbReference type="Proteomes" id="UP001459277"/>
    </source>
</evidence>
<accession>A0AAW2CK22</accession>
<dbReference type="CDD" id="cd06222">
    <property type="entry name" value="RNase_H_like"/>
    <property type="match status" value="1"/>
</dbReference>
<dbReference type="SUPFAM" id="SSF53098">
    <property type="entry name" value="Ribonuclease H-like"/>
    <property type="match status" value="1"/>
</dbReference>
<dbReference type="PANTHER" id="PTHR47074:SF11">
    <property type="entry name" value="REVERSE TRANSCRIPTASE-LIKE PROTEIN"/>
    <property type="match status" value="1"/>
</dbReference>
<dbReference type="GO" id="GO:0003676">
    <property type="term" value="F:nucleic acid binding"/>
    <property type="evidence" value="ECO:0007669"/>
    <property type="project" value="InterPro"/>
</dbReference>
<gene>
    <name evidence="2" type="ORF">SO802_018026</name>
</gene>
<dbReference type="InterPro" id="IPR052929">
    <property type="entry name" value="RNase_H-like_EbsB-rel"/>
</dbReference>
<evidence type="ECO:0000259" key="1">
    <source>
        <dbReference type="Pfam" id="PF13456"/>
    </source>
</evidence>
<dbReference type="Pfam" id="PF13456">
    <property type="entry name" value="RVT_3"/>
    <property type="match status" value="1"/>
</dbReference>
<comment type="caution">
    <text evidence="2">The sequence shown here is derived from an EMBL/GenBank/DDBJ whole genome shotgun (WGS) entry which is preliminary data.</text>
</comment>
<dbReference type="InterPro" id="IPR044730">
    <property type="entry name" value="RNase_H-like_dom_plant"/>
</dbReference>
<dbReference type="AlphaFoldDB" id="A0AAW2CK22"/>
<reference evidence="2 3" key="1">
    <citation type="submission" date="2024-01" db="EMBL/GenBank/DDBJ databases">
        <title>A telomere-to-telomere, gap-free genome of sweet tea (Lithocarpus litseifolius).</title>
        <authorList>
            <person name="Zhou J."/>
        </authorList>
    </citation>
    <scope>NUCLEOTIDE SEQUENCE [LARGE SCALE GENOMIC DNA]</scope>
    <source>
        <strain evidence="2">Zhou-2022a</strain>
        <tissue evidence="2">Leaf</tissue>
    </source>
</reference>
<name>A0AAW2CK22_9ROSI</name>
<proteinExistence type="predicted"/>
<dbReference type="GO" id="GO:0004523">
    <property type="term" value="F:RNA-DNA hybrid ribonuclease activity"/>
    <property type="evidence" value="ECO:0007669"/>
    <property type="project" value="InterPro"/>
</dbReference>
<dbReference type="EMBL" id="JAZDWU010000006">
    <property type="protein sequence ID" value="KAK9998423.1"/>
    <property type="molecule type" value="Genomic_DNA"/>
</dbReference>
<dbReference type="InterPro" id="IPR012337">
    <property type="entry name" value="RNaseH-like_sf"/>
</dbReference>
<dbReference type="Proteomes" id="UP001459277">
    <property type="component" value="Unassembled WGS sequence"/>
</dbReference>
<organism evidence="2 3">
    <name type="scientific">Lithocarpus litseifolius</name>
    <dbReference type="NCBI Taxonomy" id="425828"/>
    <lineage>
        <taxon>Eukaryota</taxon>
        <taxon>Viridiplantae</taxon>
        <taxon>Streptophyta</taxon>
        <taxon>Embryophyta</taxon>
        <taxon>Tracheophyta</taxon>
        <taxon>Spermatophyta</taxon>
        <taxon>Magnoliopsida</taxon>
        <taxon>eudicotyledons</taxon>
        <taxon>Gunneridae</taxon>
        <taxon>Pentapetalae</taxon>
        <taxon>rosids</taxon>
        <taxon>fabids</taxon>
        <taxon>Fagales</taxon>
        <taxon>Fagaceae</taxon>
        <taxon>Lithocarpus</taxon>
    </lineage>
</organism>